<comment type="similarity">
    <text evidence="1">Belongs to the peptidase C2 family.</text>
</comment>
<dbReference type="SMART" id="SM00230">
    <property type="entry name" value="CysPc"/>
    <property type="match status" value="1"/>
</dbReference>
<dbReference type="SUPFAM" id="SSF54001">
    <property type="entry name" value="Cysteine proteinases"/>
    <property type="match status" value="1"/>
</dbReference>
<evidence type="ECO:0000256" key="6">
    <source>
        <dbReference type="PROSITE-ProRule" id="PRU00239"/>
    </source>
</evidence>
<dbReference type="GO" id="GO:0004198">
    <property type="term" value="F:calcium-dependent cysteine-type endopeptidase activity"/>
    <property type="evidence" value="ECO:0007669"/>
    <property type="project" value="InterPro"/>
</dbReference>
<evidence type="ECO:0000313" key="9">
    <source>
        <dbReference type="EMBL" id="RIA92740.1"/>
    </source>
</evidence>
<dbReference type="PROSITE" id="PS50203">
    <property type="entry name" value="CALPAIN_CAT"/>
    <property type="match status" value="1"/>
</dbReference>
<name>A0A397T2P6_9GLOM</name>
<dbReference type="STRING" id="658196.A0A397T2P6"/>
<evidence type="ECO:0000313" key="10">
    <source>
        <dbReference type="Proteomes" id="UP000265703"/>
    </source>
</evidence>
<feature type="region of interest" description="Disordered" evidence="7">
    <location>
        <begin position="494"/>
        <end position="551"/>
    </location>
</feature>
<feature type="active site" evidence="5 6">
    <location>
        <position position="158"/>
    </location>
</feature>
<evidence type="ECO:0000259" key="8">
    <source>
        <dbReference type="PROSITE" id="PS50203"/>
    </source>
</evidence>
<evidence type="ECO:0000256" key="3">
    <source>
        <dbReference type="ARBA" id="ARBA00022801"/>
    </source>
</evidence>
<reference evidence="9 10" key="1">
    <citation type="submission" date="2018-06" db="EMBL/GenBank/DDBJ databases">
        <title>Comparative genomics reveals the genomic features of Rhizophagus irregularis, R. cerebriforme, R. diaphanum and Gigaspora rosea, and their symbiotic lifestyle signature.</title>
        <authorList>
            <person name="Morin E."/>
            <person name="San Clemente H."/>
            <person name="Chen E.C.H."/>
            <person name="De La Providencia I."/>
            <person name="Hainaut M."/>
            <person name="Kuo A."/>
            <person name="Kohler A."/>
            <person name="Murat C."/>
            <person name="Tang N."/>
            <person name="Roy S."/>
            <person name="Loubradou J."/>
            <person name="Henrissat B."/>
            <person name="Grigoriev I.V."/>
            <person name="Corradi N."/>
            <person name="Roux C."/>
            <person name="Martin F.M."/>
        </authorList>
    </citation>
    <scope>NUCLEOTIDE SEQUENCE [LARGE SCALE GENOMIC DNA]</scope>
    <source>
        <strain evidence="9 10">DAOM 227022</strain>
    </source>
</reference>
<sequence length="612" mass="70481">MDSKGLNLKGLTVTAQSNLGAQDAAANDNLNEKKKPVTPVGKSSIKKNRRRRFKQERKNLGELHQTISCAATSNLTKAVQSCKEKVEKIAKEHRSINRKFRDREFDLLNDREDCLYGKFGKKFPDSDVKRISKIIKNPQFFIDGVEPNDIKQGYVGDCWFVAALGVVTNISGLLETICVARDEVVGVYGFIFFKDGDWVSTVVDDQLFTYDNQLTFAQCSNDNETWLPLIEKAYAKIHGDYEQIEGGWTGEGIEDLTGGIYTFILTSDILDPERFWHEELVHANKKVLFAVSHIKFDPSDLEIVQGLYSNHAYSVLRVIEIEEGTKLVQIRNPHGTGEWTGPWSDGSKEWTSERMTLLNHRFGDDGTFWMSYEDFLDHWNCIDKVRISDRNWTVYTTWINYNVIPRSDGKFILTVPEESKLIIVLQQADNRFFTEDQKYEYLLSFRVYKQGCENYLIRSQLGNPYAPRSINQEVQLSAGTYEIVPRISRTENYYAESEDKDDNPIQSRMREDSRKRKERRAKKLGEDKDDDDDDNDDDDGDKDDGDDKKEANDWELLLGIRIYSENKGFVLEGYEGEYPKKVEPVKEEIDPECVDSAKSTENKDKENVSEQK</sequence>
<proteinExistence type="inferred from homology"/>
<gene>
    <name evidence="9" type="ORF">C1645_736092</name>
</gene>
<dbReference type="InterPro" id="IPR022684">
    <property type="entry name" value="Calpain_cysteine_protease"/>
</dbReference>
<dbReference type="CDD" id="cd00044">
    <property type="entry name" value="CysPc"/>
    <property type="match status" value="1"/>
</dbReference>
<feature type="domain" description="Calpain catalytic" evidence="8">
    <location>
        <begin position="129"/>
        <end position="388"/>
    </location>
</feature>
<feature type="active site" evidence="5 6">
    <location>
        <position position="332"/>
    </location>
</feature>
<dbReference type="PROSITE" id="PS00139">
    <property type="entry name" value="THIOL_PROTEASE_CYS"/>
    <property type="match status" value="1"/>
</dbReference>
<feature type="region of interest" description="Disordered" evidence="7">
    <location>
        <begin position="576"/>
        <end position="612"/>
    </location>
</feature>
<dbReference type="GO" id="GO:0006508">
    <property type="term" value="P:proteolysis"/>
    <property type="evidence" value="ECO:0007669"/>
    <property type="project" value="UniProtKB-KW"/>
</dbReference>
<dbReference type="PANTHER" id="PTHR10183">
    <property type="entry name" value="CALPAIN"/>
    <property type="match status" value="1"/>
</dbReference>
<dbReference type="Proteomes" id="UP000265703">
    <property type="component" value="Unassembled WGS sequence"/>
</dbReference>
<protein>
    <recommendedName>
        <fullName evidence="8">Calpain catalytic domain-containing protein</fullName>
    </recommendedName>
</protein>
<dbReference type="Gene3D" id="3.90.70.10">
    <property type="entry name" value="Cysteine proteinases"/>
    <property type="match status" value="1"/>
</dbReference>
<feature type="compositionally biased region" description="Basic and acidic residues" evidence="7">
    <location>
        <begin position="577"/>
        <end position="588"/>
    </location>
</feature>
<dbReference type="PRINTS" id="PR00704">
    <property type="entry name" value="CALPAIN"/>
</dbReference>
<keyword evidence="3 6" id="KW-0378">Hydrolase</keyword>
<dbReference type="InterPro" id="IPR000169">
    <property type="entry name" value="Pept_cys_AS"/>
</dbReference>
<evidence type="ECO:0000256" key="2">
    <source>
        <dbReference type="ARBA" id="ARBA00022670"/>
    </source>
</evidence>
<feature type="compositionally biased region" description="Acidic residues" evidence="7">
    <location>
        <begin position="527"/>
        <end position="544"/>
    </location>
</feature>
<accession>A0A397T2P6</accession>
<keyword evidence="4 6" id="KW-0788">Thiol protease</keyword>
<feature type="region of interest" description="Disordered" evidence="7">
    <location>
        <begin position="24"/>
        <end position="51"/>
    </location>
</feature>
<dbReference type="InterPro" id="IPR001300">
    <property type="entry name" value="Peptidase_C2_calpain_cat"/>
</dbReference>
<dbReference type="AlphaFoldDB" id="A0A397T2P6"/>
<keyword evidence="2 6" id="KW-0645">Protease</keyword>
<dbReference type="EMBL" id="QKYT01000118">
    <property type="protein sequence ID" value="RIA92740.1"/>
    <property type="molecule type" value="Genomic_DNA"/>
</dbReference>
<feature type="active site" evidence="5 6">
    <location>
        <position position="311"/>
    </location>
</feature>
<comment type="caution">
    <text evidence="9">The sequence shown here is derived from an EMBL/GenBank/DDBJ whole genome shotgun (WGS) entry which is preliminary data.</text>
</comment>
<dbReference type="OrthoDB" id="424753at2759"/>
<keyword evidence="10" id="KW-1185">Reference proteome</keyword>
<evidence type="ECO:0000256" key="5">
    <source>
        <dbReference type="PIRSR" id="PIRSR622684-1"/>
    </source>
</evidence>
<feature type="compositionally biased region" description="Basic and acidic residues" evidence="7">
    <location>
        <begin position="598"/>
        <end position="612"/>
    </location>
</feature>
<dbReference type="Pfam" id="PF00648">
    <property type="entry name" value="Peptidase_C2"/>
    <property type="match status" value="1"/>
</dbReference>
<dbReference type="PANTHER" id="PTHR10183:SF379">
    <property type="entry name" value="CALPAIN-5"/>
    <property type="match status" value="1"/>
</dbReference>
<organism evidence="9 10">
    <name type="scientific">Glomus cerebriforme</name>
    <dbReference type="NCBI Taxonomy" id="658196"/>
    <lineage>
        <taxon>Eukaryota</taxon>
        <taxon>Fungi</taxon>
        <taxon>Fungi incertae sedis</taxon>
        <taxon>Mucoromycota</taxon>
        <taxon>Glomeromycotina</taxon>
        <taxon>Glomeromycetes</taxon>
        <taxon>Glomerales</taxon>
        <taxon>Glomeraceae</taxon>
        <taxon>Glomus</taxon>
    </lineage>
</organism>
<dbReference type="InterPro" id="IPR038765">
    <property type="entry name" value="Papain-like_cys_pep_sf"/>
</dbReference>
<evidence type="ECO:0000256" key="7">
    <source>
        <dbReference type="SAM" id="MobiDB-lite"/>
    </source>
</evidence>
<evidence type="ECO:0000256" key="1">
    <source>
        <dbReference type="ARBA" id="ARBA00007623"/>
    </source>
</evidence>
<evidence type="ECO:0000256" key="4">
    <source>
        <dbReference type="ARBA" id="ARBA00022807"/>
    </source>
</evidence>